<dbReference type="Proteomes" id="UP000229334">
    <property type="component" value="Unassembled WGS sequence"/>
</dbReference>
<proteinExistence type="predicted"/>
<name>A0A2H0BKJ2_9BACT</name>
<gene>
    <name evidence="1" type="ORF">COX02_01515</name>
</gene>
<reference evidence="1 2" key="1">
    <citation type="submission" date="2017-09" db="EMBL/GenBank/DDBJ databases">
        <title>Depth-based differentiation of microbial function through sediment-hosted aquifers and enrichment of novel symbionts in the deep terrestrial subsurface.</title>
        <authorList>
            <person name="Probst A.J."/>
            <person name="Ladd B."/>
            <person name="Jarett J.K."/>
            <person name="Geller-Mcgrath D.E."/>
            <person name="Sieber C.M."/>
            <person name="Emerson J.B."/>
            <person name="Anantharaman K."/>
            <person name="Thomas B.C."/>
            <person name="Malmstrom R."/>
            <person name="Stieglmeier M."/>
            <person name="Klingl A."/>
            <person name="Woyke T."/>
            <person name="Ryan C.M."/>
            <person name="Banfield J.F."/>
        </authorList>
    </citation>
    <scope>NUCLEOTIDE SEQUENCE [LARGE SCALE GENOMIC DNA]</scope>
    <source>
        <strain evidence="1">CG22_combo_CG10-13_8_21_14_all_37_9</strain>
    </source>
</reference>
<accession>A0A2H0BKJ2</accession>
<evidence type="ECO:0000313" key="2">
    <source>
        <dbReference type="Proteomes" id="UP000229334"/>
    </source>
</evidence>
<dbReference type="AlphaFoldDB" id="A0A2H0BKJ2"/>
<sequence length="198" mass="23054">MEILSKIFGSASRVKILRLFLFNPQQAYTVDEVTKKSRVTKLEAKRELTHLSNSHFLKEKKLLTKNGKVSQRRQYQLLSDFPYIVNLRDLFNADFFNNRRLIASRFKNCGRIRLLVLSGAFLHQPKSPADLMIVGDDLKKSLIDQVIKNIEAETGRELTYAVFDTNDFLYRLHSSDRFVRDIFEAENELLIDKIGLNK</sequence>
<dbReference type="EMBL" id="PCSX01000025">
    <property type="protein sequence ID" value="PIP58195.1"/>
    <property type="molecule type" value="Genomic_DNA"/>
</dbReference>
<protein>
    <recommendedName>
        <fullName evidence="3">Transcriptional regulator</fullName>
    </recommendedName>
</protein>
<evidence type="ECO:0000313" key="1">
    <source>
        <dbReference type="EMBL" id="PIP58195.1"/>
    </source>
</evidence>
<organism evidence="1 2">
    <name type="scientific">Candidatus Vogelbacteria bacterium CG22_combo_CG10-13_8_21_14_all_37_9</name>
    <dbReference type="NCBI Taxonomy" id="1975046"/>
    <lineage>
        <taxon>Bacteria</taxon>
        <taxon>Candidatus Vogeliibacteriota</taxon>
    </lineage>
</organism>
<comment type="caution">
    <text evidence="1">The sequence shown here is derived from an EMBL/GenBank/DDBJ whole genome shotgun (WGS) entry which is preliminary data.</text>
</comment>
<evidence type="ECO:0008006" key="3">
    <source>
        <dbReference type="Google" id="ProtNLM"/>
    </source>
</evidence>